<comment type="caution">
    <text evidence="1">The sequence shown here is derived from an EMBL/GenBank/DDBJ whole genome shotgun (WGS) entry which is preliminary data.</text>
</comment>
<gene>
    <name evidence="1" type="ORF">ACFOX0_19750</name>
</gene>
<evidence type="ECO:0000313" key="2">
    <source>
        <dbReference type="Proteomes" id="UP001595868"/>
    </source>
</evidence>
<organism evidence="1 2">
    <name type="scientific">Micromonospora zhanjiangensis</name>
    <dbReference type="NCBI Taxonomy" id="1522057"/>
    <lineage>
        <taxon>Bacteria</taxon>
        <taxon>Bacillati</taxon>
        <taxon>Actinomycetota</taxon>
        <taxon>Actinomycetes</taxon>
        <taxon>Micromonosporales</taxon>
        <taxon>Micromonosporaceae</taxon>
        <taxon>Micromonospora</taxon>
    </lineage>
</organism>
<evidence type="ECO:0000313" key="1">
    <source>
        <dbReference type="EMBL" id="MFC4108153.1"/>
    </source>
</evidence>
<protein>
    <recommendedName>
        <fullName evidence="3">CHAD domain-containing protein</fullName>
    </recommendedName>
</protein>
<evidence type="ECO:0008006" key="3">
    <source>
        <dbReference type="Google" id="ProtNLM"/>
    </source>
</evidence>
<proteinExistence type="predicted"/>
<reference evidence="2" key="1">
    <citation type="journal article" date="2019" name="Int. J. Syst. Evol. Microbiol.">
        <title>The Global Catalogue of Microorganisms (GCM) 10K type strain sequencing project: providing services to taxonomists for standard genome sequencing and annotation.</title>
        <authorList>
            <consortium name="The Broad Institute Genomics Platform"/>
            <consortium name="The Broad Institute Genome Sequencing Center for Infectious Disease"/>
            <person name="Wu L."/>
            <person name="Ma J."/>
        </authorList>
    </citation>
    <scope>NUCLEOTIDE SEQUENCE [LARGE SCALE GENOMIC DNA]</scope>
    <source>
        <strain evidence="2">2902at01</strain>
    </source>
</reference>
<dbReference type="Proteomes" id="UP001595868">
    <property type="component" value="Unassembled WGS sequence"/>
</dbReference>
<dbReference type="EMBL" id="JBHSBN010000013">
    <property type="protein sequence ID" value="MFC4108153.1"/>
    <property type="molecule type" value="Genomic_DNA"/>
</dbReference>
<keyword evidence="2" id="KW-1185">Reference proteome</keyword>
<name>A0ABV8KQ30_9ACTN</name>
<dbReference type="RefSeq" id="WP_377547989.1">
    <property type="nucleotide sequence ID" value="NZ_JBHSBN010000013.1"/>
</dbReference>
<sequence>MTALDRTAMADYADRRHAEARQTLDTHVTSAYTGLCLACGRPGPCEARQAAERTAAHYTRRDLPLQRPATPAAQATTAATGAMDELRDAALAATAAADRAAAHLDGVHHLNRRLAHWQQAITDAWQALGLVHAGLAAARRLPGTPGGGAADVLAGLRAARADADRAAAMAAAVRLRLMVAEDQLRRTGRPAGVVAARRWAAAIARLDLVAARLAVGGVALDGYAAVLAGVGPAPGPPPRRPSVAGGRADLAAGAAVAGRLVARVRRRDHPSVWTRVRHELRKETRR</sequence>
<accession>A0ABV8KQ30</accession>